<name>A0ABM0ZYH2_APLCA</name>
<sequence>MDSAGLHINFRLSHVLTVVTCILYILPPTTTAYSLPAPGKAAFQHQLSKRDVYMVHPANCPGGLMVTKKSDLLGALLSRNSPSSYGLPSRDMSTAYKRQDVRQQLRMFDDLVQLRKLIETPSVYPSEEDEARLYD</sequence>
<reference evidence="2" key="1">
    <citation type="submission" date="2025-08" db="UniProtKB">
        <authorList>
            <consortium name="RefSeq"/>
        </authorList>
    </citation>
    <scope>IDENTIFICATION</scope>
</reference>
<dbReference type="Proteomes" id="UP000694888">
    <property type="component" value="Unplaced"/>
</dbReference>
<dbReference type="RefSeq" id="XP_012937144.1">
    <property type="nucleotide sequence ID" value="XM_013081690.2"/>
</dbReference>
<protein>
    <submittedName>
        <fullName evidence="2">Neuroactive polyprotein R15 isoform X2</fullName>
    </submittedName>
</protein>
<organism evidence="1 2">
    <name type="scientific">Aplysia californica</name>
    <name type="common">California sea hare</name>
    <dbReference type="NCBI Taxonomy" id="6500"/>
    <lineage>
        <taxon>Eukaryota</taxon>
        <taxon>Metazoa</taxon>
        <taxon>Spiralia</taxon>
        <taxon>Lophotrochozoa</taxon>
        <taxon>Mollusca</taxon>
        <taxon>Gastropoda</taxon>
        <taxon>Heterobranchia</taxon>
        <taxon>Euthyneura</taxon>
        <taxon>Tectipleura</taxon>
        <taxon>Aplysiida</taxon>
        <taxon>Aplysioidea</taxon>
        <taxon>Aplysiidae</taxon>
        <taxon>Aplysia</taxon>
    </lineage>
</organism>
<dbReference type="GeneID" id="101859008"/>
<evidence type="ECO:0000313" key="1">
    <source>
        <dbReference type="Proteomes" id="UP000694888"/>
    </source>
</evidence>
<gene>
    <name evidence="2" type="primary">LOC101859008</name>
</gene>
<evidence type="ECO:0000313" key="2">
    <source>
        <dbReference type="RefSeq" id="XP_012937144.1"/>
    </source>
</evidence>
<accession>A0ABM0ZYH2</accession>
<proteinExistence type="predicted"/>
<keyword evidence="1" id="KW-1185">Reference proteome</keyword>